<dbReference type="SUPFAM" id="SSF47336">
    <property type="entry name" value="ACP-like"/>
    <property type="match status" value="1"/>
</dbReference>
<dbReference type="InterPro" id="IPR006162">
    <property type="entry name" value="Ppantetheine_attach_site"/>
</dbReference>
<sequence length="394" mass="42420">MVPAAVVVVDGVPVTPNGKVDRAALPAPDFAARAGFRAPKEGRESAVAAAFAAQLGVESVGADDNFFALGGNSLTATGVAARLRESISTEVPVEWIFTNSTPESLAHRIEAREADTVENDGAGSAVAVLLPLRANGSRTPLFCIHPAIGLAWCFSGLVQYLDDDRPVYGINSPALTDPNVRFESLDDLAHRYVREIRAVQPHGPYHLLGYSVGGQIAHAMAVQLRRDGDDVRTLSMMDTRVPTDAPFDDAMPTVASLLAEFGGVEAVDEGESTITAEQAARLLRAKGGLFASLTPDHLETLYREYRELVHAARAHRPSTLEGAAVAYFSAATDSLDDHDRGTWAADWTKYNIGEIHEYRIPTRHEQMTSPEGLSVVGPLLNRHVNLADRERAPE</sequence>
<dbReference type="PROSITE" id="PS50075">
    <property type="entry name" value="CARRIER"/>
    <property type="match status" value="1"/>
</dbReference>
<evidence type="ECO:0000313" key="5">
    <source>
        <dbReference type="Proteomes" id="UP000286208"/>
    </source>
</evidence>
<dbReference type="Gene3D" id="3.40.50.1820">
    <property type="entry name" value="alpha/beta hydrolase"/>
    <property type="match status" value="1"/>
</dbReference>
<dbReference type="PANTHER" id="PTHR45527">
    <property type="entry name" value="NONRIBOSOMAL PEPTIDE SYNTHETASE"/>
    <property type="match status" value="1"/>
</dbReference>
<dbReference type="PROSITE" id="PS00012">
    <property type="entry name" value="PHOSPHOPANTETHEINE"/>
    <property type="match status" value="1"/>
</dbReference>
<dbReference type="SUPFAM" id="SSF56801">
    <property type="entry name" value="Acetyl-CoA synthetase-like"/>
    <property type="match status" value="1"/>
</dbReference>
<keyword evidence="5" id="KW-1185">Reference proteome</keyword>
<organism evidence="4 5">
    <name type="scientific">Prescottella agglutinans</name>
    <dbReference type="NCBI Taxonomy" id="1644129"/>
    <lineage>
        <taxon>Bacteria</taxon>
        <taxon>Bacillati</taxon>
        <taxon>Actinomycetota</taxon>
        <taxon>Actinomycetes</taxon>
        <taxon>Mycobacteriales</taxon>
        <taxon>Nocardiaceae</taxon>
        <taxon>Prescottella</taxon>
    </lineage>
</organism>
<gene>
    <name evidence="4" type="ORF">EGT67_20760</name>
</gene>
<dbReference type="EMBL" id="RKLP01000012">
    <property type="protein sequence ID" value="RVW07418.1"/>
    <property type="molecule type" value="Genomic_DNA"/>
</dbReference>
<evidence type="ECO:0000259" key="3">
    <source>
        <dbReference type="PROSITE" id="PS50075"/>
    </source>
</evidence>
<dbReference type="InterPro" id="IPR045851">
    <property type="entry name" value="AMP-bd_C_sf"/>
</dbReference>
<name>A0A3S3ALA1_9NOCA</name>
<keyword evidence="2" id="KW-0597">Phosphoprotein</keyword>
<dbReference type="Gene3D" id="3.30.300.30">
    <property type="match status" value="1"/>
</dbReference>
<evidence type="ECO:0000313" key="4">
    <source>
        <dbReference type="EMBL" id="RVW07418.1"/>
    </source>
</evidence>
<dbReference type="SUPFAM" id="SSF53474">
    <property type="entry name" value="alpha/beta-Hydrolases"/>
    <property type="match status" value="1"/>
</dbReference>
<dbReference type="Pfam" id="PF00550">
    <property type="entry name" value="PP-binding"/>
    <property type="match status" value="1"/>
</dbReference>
<dbReference type="InterPro" id="IPR036736">
    <property type="entry name" value="ACP-like_sf"/>
</dbReference>
<dbReference type="InterPro" id="IPR020806">
    <property type="entry name" value="PKS_PP-bd"/>
</dbReference>
<protein>
    <submittedName>
        <fullName evidence="4">Non-ribosomal peptide synthetase</fullName>
    </submittedName>
</protein>
<dbReference type="InterPro" id="IPR001031">
    <property type="entry name" value="Thioesterase"/>
</dbReference>
<reference evidence="4 5" key="1">
    <citation type="submission" date="2018-11" db="EMBL/GenBank/DDBJ databases">
        <title>Rhodococcus spongicola sp. nov. and Rhodococcus xishaensis sp. nov. from marine sponges.</title>
        <authorList>
            <person name="Li L."/>
            <person name="Lin H.W."/>
        </authorList>
    </citation>
    <scope>NUCLEOTIDE SEQUENCE [LARGE SCALE GENOMIC DNA]</scope>
    <source>
        <strain evidence="4 5">CCTCC AB2014297</strain>
    </source>
</reference>
<dbReference type="GO" id="GO:0031177">
    <property type="term" value="F:phosphopantetheine binding"/>
    <property type="evidence" value="ECO:0007669"/>
    <property type="project" value="InterPro"/>
</dbReference>
<feature type="domain" description="Carrier" evidence="3">
    <location>
        <begin position="38"/>
        <end position="113"/>
    </location>
</feature>
<keyword evidence="1" id="KW-0596">Phosphopantetheine</keyword>
<dbReference type="AlphaFoldDB" id="A0A3S3ALA1"/>
<dbReference type="Proteomes" id="UP000286208">
    <property type="component" value="Unassembled WGS sequence"/>
</dbReference>
<comment type="caution">
    <text evidence="4">The sequence shown here is derived from an EMBL/GenBank/DDBJ whole genome shotgun (WGS) entry which is preliminary data.</text>
</comment>
<dbReference type="SMART" id="SM00823">
    <property type="entry name" value="PKS_PP"/>
    <property type="match status" value="1"/>
</dbReference>
<dbReference type="InterPro" id="IPR029058">
    <property type="entry name" value="AB_hydrolase_fold"/>
</dbReference>
<evidence type="ECO:0000256" key="1">
    <source>
        <dbReference type="ARBA" id="ARBA00022450"/>
    </source>
</evidence>
<proteinExistence type="predicted"/>
<dbReference type="GO" id="GO:0005737">
    <property type="term" value="C:cytoplasm"/>
    <property type="evidence" value="ECO:0007669"/>
    <property type="project" value="TreeGrafter"/>
</dbReference>
<dbReference type="PANTHER" id="PTHR45527:SF1">
    <property type="entry name" value="FATTY ACID SYNTHASE"/>
    <property type="match status" value="1"/>
</dbReference>
<dbReference type="GO" id="GO:0043041">
    <property type="term" value="P:amino acid activation for nonribosomal peptide biosynthetic process"/>
    <property type="evidence" value="ECO:0007669"/>
    <property type="project" value="TreeGrafter"/>
</dbReference>
<accession>A0A3S3ALA1</accession>
<evidence type="ECO:0000256" key="2">
    <source>
        <dbReference type="ARBA" id="ARBA00022553"/>
    </source>
</evidence>
<dbReference type="InterPro" id="IPR009081">
    <property type="entry name" value="PP-bd_ACP"/>
</dbReference>
<dbReference type="GO" id="GO:0044550">
    <property type="term" value="P:secondary metabolite biosynthetic process"/>
    <property type="evidence" value="ECO:0007669"/>
    <property type="project" value="TreeGrafter"/>
</dbReference>
<dbReference type="Pfam" id="PF00975">
    <property type="entry name" value="Thioesterase"/>
    <property type="match status" value="1"/>
</dbReference>